<dbReference type="NCBIfam" id="TIGR00212">
    <property type="entry name" value="hemC"/>
    <property type="match status" value="1"/>
</dbReference>
<dbReference type="InterPro" id="IPR022418">
    <property type="entry name" value="Porphobilinogen_deaminase_C"/>
</dbReference>
<dbReference type="HAMAP" id="MF_00260">
    <property type="entry name" value="Porphobil_deam"/>
    <property type="match status" value="1"/>
</dbReference>
<dbReference type="GO" id="GO:0006782">
    <property type="term" value="P:protoporphyrinogen IX biosynthetic process"/>
    <property type="evidence" value="ECO:0007669"/>
    <property type="project" value="UniProtKB-UniRule"/>
</dbReference>
<dbReference type="EC" id="2.5.1.61" evidence="8"/>
<dbReference type="GO" id="GO:0004418">
    <property type="term" value="F:hydroxymethylbilane synthase activity"/>
    <property type="evidence" value="ECO:0007669"/>
    <property type="project" value="UniProtKB-UniRule"/>
</dbReference>
<comment type="function">
    <text evidence="1 8">Tetrapolymerization of the monopyrrole PBG into the hydroxymethylbilane pre-uroporphyrinogen in several discrete steps.</text>
</comment>
<evidence type="ECO:0000313" key="12">
    <source>
        <dbReference type="Proteomes" id="UP000584824"/>
    </source>
</evidence>
<dbReference type="Gene3D" id="3.30.160.40">
    <property type="entry name" value="Porphobilinogen deaminase, C-terminal domain"/>
    <property type="match status" value="1"/>
</dbReference>
<dbReference type="InterPro" id="IPR022419">
    <property type="entry name" value="Porphobilin_deaminase_cofac_BS"/>
</dbReference>
<keyword evidence="6 8" id="KW-0627">Porphyrin biosynthesis</keyword>
<dbReference type="Pfam" id="PF03900">
    <property type="entry name" value="Porphobil_deamC"/>
    <property type="match status" value="1"/>
</dbReference>
<dbReference type="PANTHER" id="PTHR11557">
    <property type="entry name" value="PORPHOBILINOGEN DEAMINASE"/>
    <property type="match status" value="1"/>
</dbReference>
<dbReference type="Gene3D" id="3.40.190.10">
    <property type="entry name" value="Periplasmic binding protein-like II"/>
    <property type="match status" value="2"/>
</dbReference>
<organism evidence="11 12">
    <name type="scientific">Allorhizobium borbori</name>
    <dbReference type="NCBI Taxonomy" id="485907"/>
    <lineage>
        <taxon>Bacteria</taxon>
        <taxon>Pseudomonadati</taxon>
        <taxon>Pseudomonadota</taxon>
        <taxon>Alphaproteobacteria</taxon>
        <taxon>Hyphomicrobiales</taxon>
        <taxon>Rhizobiaceae</taxon>
        <taxon>Rhizobium/Agrobacterium group</taxon>
        <taxon>Allorhizobium</taxon>
    </lineage>
</organism>
<dbReference type="FunFam" id="3.40.190.10:FF:000005">
    <property type="entry name" value="Porphobilinogen deaminase"/>
    <property type="match status" value="1"/>
</dbReference>
<dbReference type="InterPro" id="IPR000860">
    <property type="entry name" value="HemC"/>
</dbReference>
<evidence type="ECO:0000256" key="6">
    <source>
        <dbReference type="ARBA" id="ARBA00023244"/>
    </source>
</evidence>
<dbReference type="RefSeq" id="WP_183792922.1">
    <property type="nucleotide sequence ID" value="NZ_JACIDU010000009.1"/>
</dbReference>
<dbReference type="Pfam" id="PF01379">
    <property type="entry name" value="Porphobil_deam"/>
    <property type="match status" value="1"/>
</dbReference>
<evidence type="ECO:0000256" key="2">
    <source>
        <dbReference type="ARBA" id="ARBA00004735"/>
    </source>
</evidence>
<comment type="pathway">
    <text evidence="2">Porphyrin-containing compound metabolism; protoporphyrin-IX biosynthesis; coproporphyrinogen-III from 5-aminolevulinate: step 2/4.</text>
</comment>
<keyword evidence="5 8" id="KW-0808">Transferase</keyword>
<dbReference type="PANTHER" id="PTHR11557:SF0">
    <property type="entry name" value="PORPHOBILINOGEN DEAMINASE"/>
    <property type="match status" value="1"/>
</dbReference>
<comment type="similarity">
    <text evidence="3 8">Belongs to the HMBS family.</text>
</comment>
<reference evidence="11 12" key="1">
    <citation type="submission" date="2020-08" db="EMBL/GenBank/DDBJ databases">
        <title>Genomic Encyclopedia of Type Strains, Phase IV (KMG-IV): sequencing the most valuable type-strain genomes for metagenomic binning, comparative biology and taxonomic classification.</title>
        <authorList>
            <person name="Goeker M."/>
        </authorList>
    </citation>
    <scope>NUCLEOTIDE SEQUENCE [LARGE SCALE GENOMIC DNA]</scope>
    <source>
        <strain evidence="11 12">DSM 26385</strain>
    </source>
</reference>
<protein>
    <recommendedName>
        <fullName evidence="8">Porphobilinogen deaminase</fullName>
        <shortName evidence="8">PBG</shortName>
        <ecNumber evidence="8">2.5.1.61</ecNumber>
    </recommendedName>
    <alternativeName>
        <fullName evidence="8">Hydroxymethylbilane synthase</fullName>
        <shortName evidence="8">HMBS</shortName>
    </alternativeName>
    <alternativeName>
        <fullName evidence="8">Pre-uroporphyrinogen synthase</fullName>
    </alternativeName>
</protein>
<feature type="domain" description="Porphobilinogen deaminase C-terminal" evidence="10">
    <location>
        <begin position="229"/>
        <end position="297"/>
    </location>
</feature>
<dbReference type="PRINTS" id="PR00151">
    <property type="entry name" value="PORPHBDMNASE"/>
</dbReference>
<dbReference type="Proteomes" id="UP000584824">
    <property type="component" value="Unassembled WGS sequence"/>
</dbReference>
<evidence type="ECO:0000256" key="4">
    <source>
        <dbReference type="ARBA" id="ARBA00011245"/>
    </source>
</evidence>
<comment type="miscellaneous">
    <text evidence="8">The porphobilinogen subunits are added to the dipyrromethane group.</text>
</comment>
<evidence type="ECO:0000259" key="10">
    <source>
        <dbReference type="Pfam" id="PF03900"/>
    </source>
</evidence>
<comment type="catalytic activity">
    <reaction evidence="7 8">
        <text>4 porphobilinogen + H2O = hydroxymethylbilane + 4 NH4(+)</text>
        <dbReference type="Rhea" id="RHEA:13185"/>
        <dbReference type="ChEBI" id="CHEBI:15377"/>
        <dbReference type="ChEBI" id="CHEBI:28938"/>
        <dbReference type="ChEBI" id="CHEBI:57845"/>
        <dbReference type="ChEBI" id="CHEBI:58126"/>
        <dbReference type="EC" id="2.5.1.61"/>
    </reaction>
</comment>
<dbReference type="AlphaFoldDB" id="A0A7W6P1N6"/>
<evidence type="ECO:0000256" key="7">
    <source>
        <dbReference type="ARBA" id="ARBA00048169"/>
    </source>
</evidence>
<dbReference type="PROSITE" id="PS00533">
    <property type="entry name" value="PORPHOBILINOGEN_DEAM"/>
    <property type="match status" value="1"/>
</dbReference>
<evidence type="ECO:0000256" key="8">
    <source>
        <dbReference type="HAMAP-Rule" id="MF_00260"/>
    </source>
</evidence>
<evidence type="ECO:0000256" key="3">
    <source>
        <dbReference type="ARBA" id="ARBA00005638"/>
    </source>
</evidence>
<dbReference type="SUPFAM" id="SSF54782">
    <property type="entry name" value="Porphobilinogen deaminase (hydroxymethylbilane synthase), C-terminal domain"/>
    <property type="match status" value="1"/>
</dbReference>
<comment type="cofactor">
    <cofactor evidence="8">
        <name>dipyrromethane</name>
        <dbReference type="ChEBI" id="CHEBI:60342"/>
    </cofactor>
    <text evidence="8">Binds 1 dipyrromethane group covalently.</text>
</comment>
<feature type="domain" description="Porphobilinogen deaminase N-terminal" evidence="9">
    <location>
        <begin position="6"/>
        <end position="215"/>
    </location>
</feature>
<comment type="subunit">
    <text evidence="4 8">Monomer.</text>
</comment>
<accession>A0A7W6P1N6</accession>
<evidence type="ECO:0000256" key="1">
    <source>
        <dbReference type="ARBA" id="ARBA00002869"/>
    </source>
</evidence>
<proteinExistence type="inferred from homology"/>
<dbReference type="InterPro" id="IPR022417">
    <property type="entry name" value="Porphobilin_deaminase_N"/>
</dbReference>
<evidence type="ECO:0000259" key="9">
    <source>
        <dbReference type="Pfam" id="PF01379"/>
    </source>
</evidence>
<evidence type="ECO:0000313" key="11">
    <source>
        <dbReference type="EMBL" id="MBB4103927.1"/>
    </source>
</evidence>
<dbReference type="EMBL" id="JACIDU010000009">
    <property type="protein sequence ID" value="MBB4103927.1"/>
    <property type="molecule type" value="Genomic_DNA"/>
</dbReference>
<feature type="modified residue" description="S-(dipyrrolylmethanemethyl)cysteine" evidence="8">
    <location>
        <position position="244"/>
    </location>
</feature>
<dbReference type="SUPFAM" id="SSF53850">
    <property type="entry name" value="Periplasmic binding protein-like II"/>
    <property type="match status" value="1"/>
</dbReference>
<keyword evidence="12" id="KW-1185">Reference proteome</keyword>
<dbReference type="GO" id="GO:0005737">
    <property type="term" value="C:cytoplasm"/>
    <property type="evidence" value="ECO:0007669"/>
    <property type="project" value="UniProtKB-UniRule"/>
</dbReference>
<evidence type="ECO:0000256" key="5">
    <source>
        <dbReference type="ARBA" id="ARBA00022679"/>
    </source>
</evidence>
<dbReference type="InterPro" id="IPR036803">
    <property type="entry name" value="Porphobilinogen_deaminase_C_sf"/>
</dbReference>
<sequence>MQTKPFRIGTRGSPLALAQAHEARARLMAAHNLPEEMFEIVVLSTTGDRITDRALSEIGGKGLFTQELEDGLLSGDLDFAVHSSKDMPTVLPEGLYLSAYLPREDVRDAFIGRSAPTLMELPQGATIGSSSLRRQALIRRLRPDITVVIFRGLVDTRLRKLAEGQVDATLLAYAGLRRLGREDVPTALLDPRDFPPAPAQGAICIESRVGDTRVSELLAAINDQPTFDAVTCERAFLGALDGSCRTPIAGYARIEDGALAFHGMILTPDGRKVHEIERKGRPTDAAAIGREAGETIKAAAGPGFFEDWS</sequence>
<dbReference type="PIRSF" id="PIRSF001438">
    <property type="entry name" value="4pyrrol_synth_OHMeBilane_synth"/>
    <property type="match status" value="1"/>
</dbReference>
<gene>
    <name evidence="8" type="primary">hemC</name>
    <name evidence="11" type="ORF">GGQ66_002495</name>
</gene>
<dbReference type="UniPathway" id="UPA00251">
    <property type="reaction ID" value="UER00319"/>
</dbReference>
<name>A0A7W6P1N6_9HYPH</name>
<comment type="caution">
    <text evidence="11">The sequence shown here is derived from an EMBL/GenBank/DDBJ whole genome shotgun (WGS) entry which is preliminary data.</text>
</comment>